<dbReference type="Proteomes" id="UP000223968">
    <property type="component" value="Unassembled WGS sequence"/>
</dbReference>
<feature type="transmembrane region" description="Helical" evidence="12">
    <location>
        <begin position="189"/>
        <end position="210"/>
    </location>
</feature>
<feature type="transmembrane region" description="Helical" evidence="12">
    <location>
        <begin position="43"/>
        <end position="67"/>
    </location>
</feature>
<organism evidence="14 15">
    <name type="scientific">Helicocarpus griseus UAMH5409</name>
    <dbReference type="NCBI Taxonomy" id="1447875"/>
    <lineage>
        <taxon>Eukaryota</taxon>
        <taxon>Fungi</taxon>
        <taxon>Dikarya</taxon>
        <taxon>Ascomycota</taxon>
        <taxon>Pezizomycotina</taxon>
        <taxon>Eurotiomycetes</taxon>
        <taxon>Eurotiomycetidae</taxon>
        <taxon>Onygenales</taxon>
        <taxon>Ajellomycetaceae</taxon>
        <taxon>Helicocarpus</taxon>
    </lineage>
</organism>
<evidence type="ECO:0000256" key="4">
    <source>
        <dbReference type="ARBA" id="ARBA00022617"/>
    </source>
</evidence>
<feature type="transmembrane region" description="Helical" evidence="12">
    <location>
        <begin position="143"/>
        <end position="169"/>
    </location>
</feature>
<comment type="caution">
    <text evidence="14">The sequence shown here is derived from an EMBL/GenBank/DDBJ whole genome shotgun (WGS) entry which is preliminary data.</text>
</comment>
<dbReference type="InterPro" id="IPR006593">
    <property type="entry name" value="Cyt_b561/ferric_Rdtase_TM"/>
</dbReference>
<protein>
    <recommendedName>
        <fullName evidence="13">Cytochrome b561 domain-containing protein</fullName>
    </recommendedName>
</protein>
<evidence type="ECO:0000313" key="14">
    <source>
        <dbReference type="EMBL" id="PGG96213.1"/>
    </source>
</evidence>
<dbReference type="PANTHER" id="PTHR15422">
    <property type="entry name" value="OS05G0565100 PROTEIN"/>
    <property type="match status" value="1"/>
</dbReference>
<keyword evidence="9" id="KW-0408">Iron</keyword>
<evidence type="ECO:0000256" key="3">
    <source>
        <dbReference type="ARBA" id="ARBA00022448"/>
    </source>
</evidence>
<evidence type="ECO:0000256" key="9">
    <source>
        <dbReference type="ARBA" id="ARBA00023004"/>
    </source>
</evidence>
<evidence type="ECO:0000256" key="7">
    <source>
        <dbReference type="ARBA" id="ARBA00022982"/>
    </source>
</evidence>
<evidence type="ECO:0000256" key="11">
    <source>
        <dbReference type="SAM" id="MobiDB-lite"/>
    </source>
</evidence>
<feature type="transmembrane region" description="Helical" evidence="12">
    <location>
        <begin position="109"/>
        <end position="131"/>
    </location>
</feature>
<dbReference type="GO" id="GO:0140575">
    <property type="term" value="F:transmembrane monodehydroascorbate reductase activity"/>
    <property type="evidence" value="ECO:0007669"/>
    <property type="project" value="InterPro"/>
</dbReference>
<keyword evidence="7" id="KW-0249">Electron transport</keyword>
<comment type="cofactor">
    <cofactor evidence="1">
        <name>heme b</name>
        <dbReference type="ChEBI" id="CHEBI:60344"/>
    </cofactor>
</comment>
<evidence type="ECO:0000256" key="2">
    <source>
        <dbReference type="ARBA" id="ARBA00004141"/>
    </source>
</evidence>
<reference evidence="14 15" key="1">
    <citation type="submission" date="2017-10" db="EMBL/GenBank/DDBJ databases">
        <title>Comparative genomics in systemic dimorphic fungi from Ajellomycetaceae.</title>
        <authorList>
            <person name="Munoz J.F."/>
            <person name="Mcewen J.G."/>
            <person name="Clay O.K."/>
            <person name="Cuomo C.A."/>
        </authorList>
    </citation>
    <scope>NUCLEOTIDE SEQUENCE [LARGE SCALE GENOMIC DNA]</scope>
    <source>
        <strain evidence="14 15">UAMH5409</strain>
    </source>
</reference>
<gene>
    <name evidence="14" type="ORF">AJ79_09682</name>
</gene>
<feature type="region of interest" description="Disordered" evidence="11">
    <location>
        <begin position="1"/>
        <end position="30"/>
    </location>
</feature>
<dbReference type="PROSITE" id="PS50939">
    <property type="entry name" value="CYTOCHROME_B561"/>
    <property type="match status" value="1"/>
</dbReference>
<evidence type="ECO:0000256" key="12">
    <source>
        <dbReference type="SAM" id="Phobius"/>
    </source>
</evidence>
<dbReference type="GO" id="GO:0016020">
    <property type="term" value="C:membrane"/>
    <property type="evidence" value="ECO:0007669"/>
    <property type="project" value="UniProtKB-SubCell"/>
</dbReference>
<accession>A0A2B7W9J0</accession>
<dbReference type="GO" id="GO:0046872">
    <property type="term" value="F:metal ion binding"/>
    <property type="evidence" value="ECO:0007669"/>
    <property type="project" value="UniProtKB-KW"/>
</dbReference>
<feature type="transmembrane region" description="Helical" evidence="12">
    <location>
        <begin position="79"/>
        <end position="97"/>
    </location>
</feature>
<dbReference type="SMART" id="SM00665">
    <property type="entry name" value="B561"/>
    <property type="match status" value="1"/>
</dbReference>
<keyword evidence="3" id="KW-0813">Transport</keyword>
<keyword evidence="5 12" id="KW-0812">Transmembrane</keyword>
<feature type="domain" description="Cytochrome b561" evidence="13">
    <location>
        <begin position="41"/>
        <end position="239"/>
    </location>
</feature>
<dbReference type="OrthoDB" id="432881at2759"/>
<name>A0A2B7W9J0_9EURO</name>
<evidence type="ECO:0000256" key="10">
    <source>
        <dbReference type="ARBA" id="ARBA00023136"/>
    </source>
</evidence>
<evidence type="ECO:0000259" key="13">
    <source>
        <dbReference type="PROSITE" id="PS50939"/>
    </source>
</evidence>
<evidence type="ECO:0000256" key="1">
    <source>
        <dbReference type="ARBA" id="ARBA00001970"/>
    </source>
</evidence>
<keyword evidence="4" id="KW-0349">Heme</keyword>
<dbReference type="Pfam" id="PF03188">
    <property type="entry name" value="Cytochrom_B561"/>
    <property type="match status" value="1"/>
</dbReference>
<sequence>MASATGIPEQHPASINGADEHEPLLGRPGDVSQKENQALVTNLFTGTATIAQAGIWILAALVWNAIFTHDLTFFSAHPLLNSSGILLTTQAILLLQPTHTPSQKRRGALTHYSILVLANACFTAALIIIEINKAPHPELRFKSVHAIMGLVTYIFIFLQALVGVAQYFFPAQIFGSVDNGKKIYKYHRVSGYVVLLLELATVAAATQTYYNKTVLHIQLWAVLVAAVLVVGGVGARIKKQKMRIFG</sequence>
<keyword evidence="6" id="KW-0479">Metal-binding</keyword>
<dbReference type="AlphaFoldDB" id="A0A2B7W9J0"/>
<comment type="subcellular location">
    <subcellularLocation>
        <location evidence="2">Membrane</location>
        <topology evidence="2">Multi-pass membrane protein</topology>
    </subcellularLocation>
</comment>
<dbReference type="EMBL" id="PDNB01000290">
    <property type="protein sequence ID" value="PGG96213.1"/>
    <property type="molecule type" value="Genomic_DNA"/>
</dbReference>
<feature type="transmembrane region" description="Helical" evidence="12">
    <location>
        <begin position="216"/>
        <end position="235"/>
    </location>
</feature>
<keyword evidence="10 12" id="KW-0472">Membrane</keyword>
<evidence type="ECO:0000256" key="6">
    <source>
        <dbReference type="ARBA" id="ARBA00022723"/>
    </source>
</evidence>
<dbReference type="CDD" id="cd08761">
    <property type="entry name" value="Cyt_b561_CYB561D2_like"/>
    <property type="match status" value="1"/>
</dbReference>
<evidence type="ECO:0000256" key="8">
    <source>
        <dbReference type="ARBA" id="ARBA00022989"/>
    </source>
</evidence>
<keyword evidence="15" id="KW-1185">Reference proteome</keyword>
<dbReference type="InterPro" id="IPR045150">
    <property type="entry name" value="CYB561D1/2"/>
</dbReference>
<evidence type="ECO:0000313" key="15">
    <source>
        <dbReference type="Proteomes" id="UP000223968"/>
    </source>
</evidence>
<dbReference type="PANTHER" id="PTHR15422:SF45">
    <property type="entry name" value="CYTOCHROME B561 DOMAIN-CONTAINING PROTEIN"/>
    <property type="match status" value="1"/>
</dbReference>
<evidence type="ECO:0000256" key="5">
    <source>
        <dbReference type="ARBA" id="ARBA00022692"/>
    </source>
</evidence>
<proteinExistence type="predicted"/>
<dbReference type="Gene3D" id="1.20.120.1770">
    <property type="match status" value="1"/>
</dbReference>
<keyword evidence="8 12" id="KW-1133">Transmembrane helix</keyword>